<dbReference type="Proteomes" id="UP000235672">
    <property type="component" value="Unassembled WGS sequence"/>
</dbReference>
<keyword evidence="1" id="KW-0472">Membrane</keyword>
<gene>
    <name evidence="2" type="ORF">NA56DRAFT_649975</name>
</gene>
<organism evidence="2 3">
    <name type="scientific">Hyaloscypha hepaticicola</name>
    <dbReference type="NCBI Taxonomy" id="2082293"/>
    <lineage>
        <taxon>Eukaryota</taxon>
        <taxon>Fungi</taxon>
        <taxon>Dikarya</taxon>
        <taxon>Ascomycota</taxon>
        <taxon>Pezizomycotina</taxon>
        <taxon>Leotiomycetes</taxon>
        <taxon>Helotiales</taxon>
        <taxon>Hyaloscyphaceae</taxon>
        <taxon>Hyaloscypha</taxon>
    </lineage>
</organism>
<protein>
    <submittedName>
        <fullName evidence="2">Uncharacterized protein</fullName>
    </submittedName>
</protein>
<keyword evidence="1" id="KW-1133">Transmembrane helix</keyword>
<accession>A0A2J6PP10</accession>
<name>A0A2J6PP10_9HELO</name>
<evidence type="ECO:0000313" key="2">
    <source>
        <dbReference type="EMBL" id="PMD15729.1"/>
    </source>
</evidence>
<proteinExistence type="predicted"/>
<feature type="transmembrane region" description="Helical" evidence="1">
    <location>
        <begin position="156"/>
        <end position="177"/>
    </location>
</feature>
<reference evidence="2 3" key="1">
    <citation type="submission" date="2016-05" db="EMBL/GenBank/DDBJ databases">
        <title>A degradative enzymes factory behind the ericoid mycorrhizal symbiosis.</title>
        <authorList>
            <consortium name="DOE Joint Genome Institute"/>
            <person name="Martino E."/>
            <person name="Morin E."/>
            <person name="Grelet G."/>
            <person name="Kuo A."/>
            <person name="Kohler A."/>
            <person name="Daghino S."/>
            <person name="Barry K."/>
            <person name="Choi C."/>
            <person name="Cichocki N."/>
            <person name="Clum A."/>
            <person name="Copeland A."/>
            <person name="Hainaut M."/>
            <person name="Haridas S."/>
            <person name="Labutti K."/>
            <person name="Lindquist E."/>
            <person name="Lipzen A."/>
            <person name="Khouja H.-R."/>
            <person name="Murat C."/>
            <person name="Ohm R."/>
            <person name="Olson A."/>
            <person name="Spatafora J."/>
            <person name="Veneault-Fourrey C."/>
            <person name="Henrissat B."/>
            <person name="Grigoriev I."/>
            <person name="Martin F."/>
            <person name="Perotto S."/>
        </authorList>
    </citation>
    <scope>NUCLEOTIDE SEQUENCE [LARGE SCALE GENOMIC DNA]</scope>
    <source>
        <strain evidence="2 3">UAMH 7357</strain>
    </source>
</reference>
<dbReference type="EMBL" id="KZ613511">
    <property type="protein sequence ID" value="PMD15729.1"/>
    <property type="molecule type" value="Genomic_DNA"/>
</dbReference>
<keyword evidence="3" id="KW-1185">Reference proteome</keyword>
<feature type="transmembrane region" description="Helical" evidence="1">
    <location>
        <begin position="198"/>
        <end position="217"/>
    </location>
</feature>
<evidence type="ECO:0000313" key="3">
    <source>
        <dbReference type="Proteomes" id="UP000235672"/>
    </source>
</evidence>
<dbReference type="OrthoDB" id="3488358at2759"/>
<dbReference type="AlphaFoldDB" id="A0A2J6PP10"/>
<feature type="transmembrane region" description="Helical" evidence="1">
    <location>
        <begin position="22"/>
        <end position="40"/>
    </location>
</feature>
<feature type="transmembrane region" description="Helical" evidence="1">
    <location>
        <begin position="101"/>
        <end position="119"/>
    </location>
</feature>
<feature type="transmembrane region" description="Helical" evidence="1">
    <location>
        <begin position="237"/>
        <end position="257"/>
    </location>
</feature>
<dbReference type="STRING" id="1745343.A0A2J6PP10"/>
<evidence type="ECO:0000256" key="1">
    <source>
        <dbReference type="SAM" id="Phobius"/>
    </source>
</evidence>
<sequence>MATNKPCSFQGNSDIYGIGVRYGFYLQWLATFLITIFNPSEEDTVRIVNLTIQTSIFLGIAVQSSSETNPVEPIIVLFLMCGSLSSLNFKGMGNWKHVSGVFRTLFYAALSAYGIWFWWVGLDKMMKAASDNGSCVAIAFFGRAKVDGRFRTFGKVISIIGLVLSVCLIGVCVHALWKRFQDRFDDAMKRPRRQRPQVEIMLLLLSAGLIAFSTAVVEYLIRVNGITGLQQIDAVGQLIPFLIGILECTSIIWRIVIKGLFRKKKCWFLCGRHL</sequence>
<keyword evidence="1" id="KW-0812">Transmembrane</keyword>